<gene>
    <name evidence="1" type="ORF">AFUS01_LOCUS9102</name>
</gene>
<proteinExistence type="predicted"/>
<dbReference type="EMBL" id="CAJVCH010064616">
    <property type="protein sequence ID" value="CAG7719796.1"/>
    <property type="molecule type" value="Genomic_DNA"/>
</dbReference>
<dbReference type="Proteomes" id="UP000708208">
    <property type="component" value="Unassembled WGS sequence"/>
</dbReference>
<comment type="caution">
    <text evidence="1">The sequence shown here is derived from an EMBL/GenBank/DDBJ whole genome shotgun (WGS) entry which is preliminary data.</text>
</comment>
<sequence length="232" mass="26726">MDEGARLISLIRWSFYPVFLTNLLVLVVHGTELILNGNGCPYAFDFGTLGFEYVKPNICTTMMSPLWDGKTPAINHANPNMTTPIDTYVTLKNGMLDTWIVTFTVPSRQSFRFADFIIKSYEINPNGSLGGGAGHFDRKYDFVPYCCDVAKRRNMIRFANLKGQRPTRVEMIWSPLRFKGKVKFMGNFFGSPSKWYKNAGSTQAYKVPAFAFQRKENMYYDEDWKYENIPEF</sequence>
<dbReference type="AlphaFoldDB" id="A0A8J2JGQ3"/>
<name>A0A8J2JGQ3_9HEXA</name>
<evidence type="ECO:0000313" key="2">
    <source>
        <dbReference type="Proteomes" id="UP000708208"/>
    </source>
</evidence>
<accession>A0A8J2JGQ3</accession>
<organism evidence="1 2">
    <name type="scientific">Allacma fusca</name>
    <dbReference type="NCBI Taxonomy" id="39272"/>
    <lineage>
        <taxon>Eukaryota</taxon>
        <taxon>Metazoa</taxon>
        <taxon>Ecdysozoa</taxon>
        <taxon>Arthropoda</taxon>
        <taxon>Hexapoda</taxon>
        <taxon>Collembola</taxon>
        <taxon>Symphypleona</taxon>
        <taxon>Sminthuridae</taxon>
        <taxon>Allacma</taxon>
    </lineage>
</organism>
<evidence type="ECO:0000313" key="1">
    <source>
        <dbReference type="EMBL" id="CAG7719796.1"/>
    </source>
</evidence>
<reference evidence="1" key="1">
    <citation type="submission" date="2021-06" db="EMBL/GenBank/DDBJ databases">
        <authorList>
            <person name="Hodson N. C."/>
            <person name="Mongue J. A."/>
            <person name="Jaron S. K."/>
        </authorList>
    </citation>
    <scope>NUCLEOTIDE SEQUENCE</scope>
</reference>
<protein>
    <submittedName>
        <fullName evidence="1">Uncharacterized protein</fullName>
    </submittedName>
</protein>
<keyword evidence="2" id="KW-1185">Reference proteome</keyword>